<dbReference type="OrthoDB" id="9802471at2"/>
<evidence type="ECO:0000313" key="9">
    <source>
        <dbReference type="Proteomes" id="UP000281028"/>
    </source>
</evidence>
<evidence type="ECO:0000313" key="8">
    <source>
        <dbReference type="EMBL" id="NSL89934.1"/>
    </source>
</evidence>
<accession>A0A433WAC3</accession>
<dbReference type="GO" id="GO:0045259">
    <property type="term" value="C:proton-transporting ATP synthase complex"/>
    <property type="evidence" value="ECO:0007669"/>
    <property type="project" value="UniProtKB-KW"/>
</dbReference>
<gene>
    <name evidence="7 8" type="primary">atpH</name>
    <name evidence="8" type="ORF">ECE50_024045</name>
</gene>
<keyword evidence="5 7" id="KW-0472">Membrane</keyword>
<keyword evidence="7" id="KW-0139">CF(1)</keyword>
<dbReference type="Gene3D" id="1.10.520.20">
    <property type="entry name" value="N-terminal domain of the delta subunit of the F1F0-ATP synthase"/>
    <property type="match status" value="1"/>
</dbReference>
<evidence type="ECO:0000256" key="3">
    <source>
        <dbReference type="ARBA" id="ARBA00022781"/>
    </source>
</evidence>
<dbReference type="GO" id="GO:0005886">
    <property type="term" value="C:plasma membrane"/>
    <property type="evidence" value="ECO:0007669"/>
    <property type="project" value="UniProtKB-SubCell"/>
</dbReference>
<evidence type="ECO:0000256" key="7">
    <source>
        <dbReference type="HAMAP-Rule" id="MF_01416"/>
    </source>
</evidence>
<dbReference type="Pfam" id="PF00213">
    <property type="entry name" value="OSCP"/>
    <property type="match status" value="1"/>
</dbReference>
<comment type="function">
    <text evidence="7">F(1)F(0) ATP synthase produces ATP from ADP in the presence of a proton or sodium gradient. F-type ATPases consist of two structural domains, F(1) containing the extramembraneous catalytic core and F(0) containing the membrane proton channel, linked together by a central stalk and a peripheral stalk. During catalysis, ATP synthesis in the catalytic domain of F(1) is coupled via a rotary mechanism of the central stalk subunits to proton translocation.</text>
</comment>
<protein>
    <recommendedName>
        <fullName evidence="7">ATP synthase subunit delta</fullName>
    </recommendedName>
    <alternativeName>
        <fullName evidence="7">ATP synthase F(1) sector subunit delta</fullName>
    </alternativeName>
    <alternativeName>
        <fullName evidence="7">F-type ATPase subunit delta</fullName>
        <shortName evidence="7">F-ATPase subunit delta</shortName>
    </alternativeName>
</protein>
<keyword evidence="3 7" id="KW-0375">Hydrogen ion transport</keyword>
<evidence type="ECO:0000256" key="6">
    <source>
        <dbReference type="ARBA" id="ARBA00023310"/>
    </source>
</evidence>
<comment type="subcellular location">
    <subcellularLocation>
        <location evidence="7">Cell membrane</location>
        <topology evidence="7">Peripheral membrane protein</topology>
    </subcellularLocation>
    <subcellularLocation>
        <location evidence="1">Membrane</location>
    </subcellularLocation>
</comment>
<evidence type="ECO:0000256" key="2">
    <source>
        <dbReference type="ARBA" id="ARBA00022448"/>
    </source>
</evidence>
<evidence type="ECO:0000256" key="4">
    <source>
        <dbReference type="ARBA" id="ARBA00023065"/>
    </source>
</evidence>
<comment type="similarity">
    <text evidence="7">Belongs to the ATPase delta chain family.</text>
</comment>
<dbReference type="InterPro" id="IPR026015">
    <property type="entry name" value="ATP_synth_OSCP/delta_N_sf"/>
</dbReference>
<dbReference type="SUPFAM" id="SSF47928">
    <property type="entry name" value="N-terminal domain of the delta subunit of the F1F0-ATP synthase"/>
    <property type="match status" value="1"/>
</dbReference>
<evidence type="ECO:0000256" key="5">
    <source>
        <dbReference type="ARBA" id="ARBA00023136"/>
    </source>
</evidence>
<keyword evidence="2 7" id="KW-0813">Transport</keyword>
<keyword evidence="4 7" id="KW-0406">Ion transport</keyword>
<dbReference type="GO" id="GO:0046933">
    <property type="term" value="F:proton-transporting ATP synthase activity, rotational mechanism"/>
    <property type="evidence" value="ECO:0007669"/>
    <property type="project" value="UniProtKB-UniRule"/>
</dbReference>
<comment type="function">
    <text evidence="7">This protein is part of the stalk that links CF(0) to CF(1). It either transmits conformational changes from CF(0) to CF(1) or is implicated in proton conduction.</text>
</comment>
<dbReference type="HAMAP" id="MF_01416">
    <property type="entry name" value="ATP_synth_delta_bact"/>
    <property type="match status" value="1"/>
</dbReference>
<name>A0A433WAC3_9BACT</name>
<dbReference type="EMBL" id="RIAR02000001">
    <property type="protein sequence ID" value="NSL89934.1"/>
    <property type="molecule type" value="Genomic_DNA"/>
</dbReference>
<proteinExistence type="inferred from homology"/>
<dbReference type="PRINTS" id="PR00125">
    <property type="entry name" value="ATPASEDELTA"/>
</dbReference>
<dbReference type="Proteomes" id="UP000281028">
    <property type="component" value="Unassembled WGS sequence"/>
</dbReference>
<dbReference type="AlphaFoldDB" id="A0A433WAC3"/>
<dbReference type="PANTHER" id="PTHR11910">
    <property type="entry name" value="ATP SYNTHASE DELTA CHAIN"/>
    <property type="match status" value="1"/>
</dbReference>
<dbReference type="NCBIfam" id="TIGR01145">
    <property type="entry name" value="ATP_synt_delta"/>
    <property type="match status" value="1"/>
</dbReference>
<dbReference type="RefSeq" id="WP_127044053.1">
    <property type="nucleotide sequence ID" value="NZ_JAABOK010000006.1"/>
</dbReference>
<organism evidence="8 9">
    <name type="scientific">Chitinophaga solisilvae</name>
    <dbReference type="NCBI Taxonomy" id="1233460"/>
    <lineage>
        <taxon>Bacteria</taxon>
        <taxon>Pseudomonadati</taxon>
        <taxon>Bacteroidota</taxon>
        <taxon>Chitinophagia</taxon>
        <taxon>Chitinophagales</taxon>
        <taxon>Chitinophagaceae</taxon>
        <taxon>Chitinophaga</taxon>
    </lineage>
</organism>
<dbReference type="InterPro" id="IPR000711">
    <property type="entry name" value="ATPase_OSCP/dsu"/>
</dbReference>
<keyword evidence="9" id="KW-1185">Reference proteome</keyword>
<evidence type="ECO:0000256" key="1">
    <source>
        <dbReference type="ARBA" id="ARBA00004370"/>
    </source>
</evidence>
<sequence>MQNPRLASRYAKSLIDLVQEKDQLEAVHNDMLFLQQLMKSNRDVVNLLKSPIIKADKKIKIMNAILDGRVSSTTQVFVTLLINKTRESALPEIATEFSRQYNIIRNISVVKITTAAALDAPVLDVIKQKIASEVPQQIQLETAVNPELIGGFVLETADKLFDASVLRDLQDIKKQFSQNIYVSNIR</sequence>
<comment type="caution">
    <text evidence="8">The sequence shown here is derived from an EMBL/GenBank/DDBJ whole genome shotgun (WGS) entry which is preliminary data.</text>
</comment>
<keyword evidence="6 7" id="KW-0066">ATP synthesis</keyword>
<keyword evidence="7" id="KW-1003">Cell membrane</keyword>
<reference evidence="8" key="1">
    <citation type="submission" date="2020-05" db="EMBL/GenBank/DDBJ databases">
        <title>Chitinophaga laudate sp. nov., isolated from a tropical peat swamp.</title>
        <authorList>
            <person name="Goh C.B.S."/>
            <person name="Lee M.S."/>
            <person name="Parimannan S."/>
            <person name="Pasbakhsh P."/>
            <person name="Yule C.M."/>
            <person name="Rajandas H."/>
            <person name="Loke S."/>
            <person name="Croft L."/>
            <person name="Tan J.B.L."/>
        </authorList>
    </citation>
    <scope>NUCLEOTIDE SEQUENCE</scope>
    <source>
        <strain evidence="8">Mgbs1</strain>
    </source>
</reference>